<keyword evidence="2" id="KW-0472">Membrane</keyword>
<feature type="transmembrane region" description="Helical" evidence="2">
    <location>
        <begin position="6"/>
        <end position="29"/>
    </location>
</feature>
<comment type="caution">
    <text evidence="3">The sequence shown here is derived from an EMBL/GenBank/DDBJ whole genome shotgun (WGS) entry which is preliminary data.</text>
</comment>
<dbReference type="RefSeq" id="WP_128217627.1">
    <property type="nucleotide sequence ID" value="NZ_CBDRLV010000004.1"/>
</dbReference>
<feature type="transmembrane region" description="Helical" evidence="2">
    <location>
        <begin position="36"/>
        <end position="57"/>
    </location>
</feature>
<reference evidence="3 4" key="1">
    <citation type="journal article" date="2018" name="Front. Microbiol.">
        <title>Novel Insights Into Bacterial Dimethylsulfoniopropionate Catabolism in the East China Sea.</title>
        <authorList>
            <person name="Liu J."/>
            <person name="Liu J."/>
            <person name="Zhang S.H."/>
            <person name="Liang J."/>
            <person name="Lin H."/>
            <person name="Song D."/>
            <person name="Yang G.P."/>
            <person name="Todd J.D."/>
            <person name="Zhang X.H."/>
        </authorList>
    </citation>
    <scope>NUCLEOTIDE SEQUENCE [LARGE SCALE GENOMIC DNA]</scope>
    <source>
        <strain evidence="3 4">ZYFD042</strain>
    </source>
</reference>
<comment type="similarity">
    <text evidence="1">Belongs to the CPA3 antiporters (TC 2.A.63) subunit G family.</text>
</comment>
<evidence type="ECO:0000313" key="3">
    <source>
        <dbReference type="EMBL" id="RWR19373.1"/>
    </source>
</evidence>
<sequence length="115" mass="11473">MIVLTVIGNIAILAGSAIFVLAAVGLLRFRDVYGRISAVATAGGIGVILICGGTALLQPSVDTAIKVVIAIVLQLLTSAVGAMTIARASVLSGHRFAPGTDTTALAETPDEGSGK</sequence>
<dbReference type="GO" id="GO:0015385">
    <property type="term" value="F:sodium:proton antiporter activity"/>
    <property type="evidence" value="ECO:0007669"/>
    <property type="project" value="TreeGrafter"/>
</dbReference>
<organism evidence="3 4">
    <name type="scientific">Microbacterium enclense</name>
    <dbReference type="NCBI Taxonomy" id="993073"/>
    <lineage>
        <taxon>Bacteria</taxon>
        <taxon>Bacillati</taxon>
        <taxon>Actinomycetota</taxon>
        <taxon>Actinomycetes</taxon>
        <taxon>Micrococcales</taxon>
        <taxon>Microbacteriaceae</taxon>
        <taxon>Microbacterium</taxon>
    </lineage>
</organism>
<keyword evidence="2" id="KW-1133">Transmembrane helix</keyword>
<keyword evidence="2" id="KW-0812">Transmembrane</keyword>
<protein>
    <submittedName>
        <fullName evidence="3">Sodium:proton antiporter</fullName>
    </submittedName>
</protein>
<proteinExistence type="inferred from homology"/>
<dbReference type="OrthoDB" id="3430828at2"/>
<dbReference type="Pfam" id="PF03334">
    <property type="entry name" value="PhaG_MnhG_YufB"/>
    <property type="match status" value="1"/>
</dbReference>
<evidence type="ECO:0000256" key="1">
    <source>
        <dbReference type="ARBA" id="ARBA00008404"/>
    </source>
</evidence>
<evidence type="ECO:0000256" key="2">
    <source>
        <dbReference type="SAM" id="Phobius"/>
    </source>
</evidence>
<dbReference type="PANTHER" id="PTHR34703:SF1">
    <property type="entry name" value="ANTIPORTER SUBUNIT MNHG2-RELATED"/>
    <property type="match status" value="1"/>
</dbReference>
<dbReference type="AlphaFoldDB" id="A0A3S3LKV1"/>
<dbReference type="EMBL" id="RBZY01000023">
    <property type="protein sequence ID" value="RWR19373.1"/>
    <property type="molecule type" value="Genomic_DNA"/>
</dbReference>
<accession>A0A3S3LKV1</accession>
<dbReference type="PANTHER" id="PTHR34703">
    <property type="entry name" value="ANTIPORTER SUBUNIT MNHG2-RELATED"/>
    <property type="match status" value="1"/>
</dbReference>
<feature type="transmembrane region" description="Helical" evidence="2">
    <location>
        <begin position="63"/>
        <end position="86"/>
    </location>
</feature>
<dbReference type="InterPro" id="IPR005133">
    <property type="entry name" value="PhaG_MnhG_YufB"/>
</dbReference>
<gene>
    <name evidence="3" type="ORF">D8Y23_08020</name>
</gene>
<dbReference type="Proteomes" id="UP000285970">
    <property type="component" value="Unassembled WGS sequence"/>
</dbReference>
<evidence type="ECO:0000313" key="4">
    <source>
        <dbReference type="Proteomes" id="UP000285970"/>
    </source>
</evidence>
<name>A0A3S3LKV1_9MICO</name>